<dbReference type="InterPro" id="IPR051673">
    <property type="entry name" value="SSDNA_exonuclease_RecJ"/>
</dbReference>
<evidence type="ECO:0000256" key="5">
    <source>
        <dbReference type="ARBA" id="ARBA00022839"/>
    </source>
</evidence>
<feature type="domain" description="RecJ OB" evidence="8">
    <location>
        <begin position="461"/>
        <end position="560"/>
    </location>
</feature>
<evidence type="ECO:0000256" key="4">
    <source>
        <dbReference type="ARBA" id="ARBA00022801"/>
    </source>
</evidence>
<dbReference type="InterPro" id="IPR038763">
    <property type="entry name" value="DHH_sf"/>
</dbReference>
<protein>
    <recommendedName>
        <fullName evidence="2">Single-stranded-DNA-specific exonuclease RecJ</fullName>
    </recommendedName>
</protein>
<feature type="domain" description="DDH" evidence="6">
    <location>
        <begin position="80"/>
        <end position="228"/>
    </location>
</feature>
<dbReference type="InterPro" id="IPR001667">
    <property type="entry name" value="DDH_dom"/>
</dbReference>
<proteinExistence type="inferred from homology"/>
<dbReference type="InterPro" id="IPR003156">
    <property type="entry name" value="DHHA1_dom"/>
</dbReference>
<comment type="caution">
    <text evidence="9">The sequence shown here is derived from an EMBL/GenBank/DDBJ whole genome shotgun (WGS) entry which is preliminary data.</text>
</comment>
<evidence type="ECO:0000256" key="3">
    <source>
        <dbReference type="ARBA" id="ARBA00022722"/>
    </source>
</evidence>
<evidence type="ECO:0000259" key="8">
    <source>
        <dbReference type="Pfam" id="PF17768"/>
    </source>
</evidence>
<accession>A0ABS2FZH5</accession>
<dbReference type="SUPFAM" id="SSF64182">
    <property type="entry name" value="DHH phosphoesterases"/>
    <property type="match status" value="1"/>
</dbReference>
<reference evidence="9 10" key="1">
    <citation type="journal article" date="2021" name="Sci. Rep.">
        <title>The distribution of antibiotic resistance genes in chicken gut microbiota commensals.</title>
        <authorList>
            <person name="Juricova H."/>
            <person name="Matiasovicova J."/>
            <person name="Kubasova T."/>
            <person name="Cejkova D."/>
            <person name="Rychlik I."/>
        </authorList>
    </citation>
    <scope>NUCLEOTIDE SEQUENCE [LARGE SCALE GENOMIC DNA]</scope>
    <source>
        <strain evidence="9 10">An411</strain>
    </source>
</reference>
<dbReference type="InterPro" id="IPR004610">
    <property type="entry name" value="RecJ"/>
</dbReference>
<dbReference type="GO" id="GO:0004527">
    <property type="term" value="F:exonuclease activity"/>
    <property type="evidence" value="ECO:0007669"/>
    <property type="project" value="UniProtKB-KW"/>
</dbReference>
<evidence type="ECO:0000256" key="2">
    <source>
        <dbReference type="ARBA" id="ARBA00019841"/>
    </source>
</evidence>
<organism evidence="9 10">
    <name type="scientific">Oscillibacter valericigenes</name>
    <dbReference type="NCBI Taxonomy" id="351091"/>
    <lineage>
        <taxon>Bacteria</taxon>
        <taxon>Bacillati</taxon>
        <taxon>Bacillota</taxon>
        <taxon>Clostridia</taxon>
        <taxon>Eubacteriales</taxon>
        <taxon>Oscillospiraceae</taxon>
        <taxon>Oscillibacter</taxon>
    </lineage>
</organism>
<dbReference type="PANTHER" id="PTHR30255">
    <property type="entry name" value="SINGLE-STRANDED-DNA-SPECIFIC EXONUCLEASE RECJ"/>
    <property type="match status" value="1"/>
</dbReference>
<dbReference type="Gene3D" id="3.10.310.30">
    <property type="match status" value="1"/>
</dbReference>
<gene>
    <name evidence="9" type="primary">recJ</name>
    <name evidence="9" type="ORF">H9X91_13440</name>
</gene>
<keyword evidence="3" id="KW-0540">Nuclease</keyword>
<name>A0ABS2FZH5_9FIRM</name>
<dbReference type="NCBIfam" id="TIGR00644">
    <property type="entry name" value="recJ"/>
    <property type="match status" value="1"/>
</dbReference>
<dbReference type="EMBL" id="JACSNX010000035">
    <property type="protein sequence ID" value="MBM6852438.1"/>
    <property type="molecule type" value="Genomic_DNA"/>
</dbReference>
<evidence type="ECO:0000313" key="9">
    <source>
        <dbReference type="EMBL" id="MBM6852438.1"/>
    </source>
</evidence>
<dbReference type="Pfam" id="PF01368">
    <property type="entry name" value="DHH"/>
    <property type="match status" value="1"/>
</dbReference>
<evidence type="ECO:0000256" key="1">
    <source>
        <dbReference type="ARBA" id="ARBA00005915"/>
    </source>
</evidence>
<dbReference type="Gene3D" id="3.90.1640.30">
    <property type="match status" value="1"/>
</dbReference>
<keyword evidence="4" id="KW-0378">Hydrolase</keyword>
<keyword evidence="5 9" id="KW-0269">Exonuclease</keyword>
<evidence type="ECO:0000259" key="6">
    <source>
        <dbReference type="Pfam" id="PF01368"/>
    </source>
</evidence>
<dbReference type="InterPro" id="IPR041122">
    <property type="entry name" value="RecJ_OB"/>
</dbReference>
<keyword evidence="10" id="KW-1185">Reference proteome</keyword>
<dbReference type="PANTHER" id="PTHR30255:SF2">
    <property type="entry name" value="SINGLE-STRANDED-DNA-SPECIFIC EXONUCLEASE RECJ"/>
    <property type="match status" value="1"/>
</dbReference>
<dbReference type="Pfam" id="PF02272">
    <property type="entry name" value="DHHA1"/>
    <property type="match status" value="1"/>
</dbReference>
<feature type="domain" description="DHHA1" evidence="7">
    <location>
        <begin position="348"/>
        <end position="440"/>
    </location>
</feature>
<sequence>MKFKKWNIGTPEEQDVALLRSAGYPYLLSAVLAARGITTAEAAAEALERDRSLSLSPMLMRDMDRAVARIQQAISGGETIAVFGDYDVDGITSTVLLMDYLRSCGVRCLRHIPRRIEDGYGLSKDTIQSLRDQGATLMITVDCGITGNEEVDYAASIGLDVVITDHHECKEELPAAVAVVDPHRGDCAYPFKHLAGVGVALKLVLALGGESREDALFARYCTLAAIGTIADVMRMEGENRTIVSCGLEALPHTDFVGIHALLKEAGLLNKPITSVQIGFVLAPRINAAGRMGKADLAADLLETSDPARAEELARELCDLNRQRQEVEQTICAEATEKIRNLRTEDRSALVLSSEKWHQGVVGIVASRLSEKYACPSFMIHLKDGVGKGSCRSYGGFNLFAALESCADLLEGFGGHELAAGFTISEENIDAFRTRMNRYVRTASGGVTPVSCLDVDAPITCPGEVTLEEVGELDRLEPYGAGNPRPVFALLGATVDVMQPVGQGRHLKFRLSKGTCRFDAIFFSMTEAESGVAAGMRVDAAFYLQANTFRGNTTLQLQLIDIRPSLTPSRHEAADLDLLRRLLAGEDLTGQERARLQTSRSQFEKYWKTLEPQLRHGKAETDALPFLRRLSALSGGGESFLRAGLALAVFRERGLIALSAHGDQMTLSLNPIQGKVDLFASPYLSRLREDPAGRNGGAVS</sequence>
<evidence type="ECO:0000313" key="10">
    <source>
        <dbReference type="Proteomes" id="UP000719500"/>
    </source>
</evidence>
<evidence type="ECO:0000259" key="7">
    <source>
        <dbReference type="Pfam" id="PF02272"/>
    </source>
</evidence>
<dbReference type="Proteomes" id="UP000719500">
    <property type="component" value="Unassembled WGS sequence"/>
</dbReference>
<dbReference type="RefSeq" id="WP_204805740.1">
    <property type="nucleotide sequence ID" value="NZ_JACSNX010000035.1"/>
</dbReference>
<dbReference type="Pfam" id="PF17768">
    <property type="entry name" value="RecJ_OB"/>
    <property type="match status" value="1"/>
</dbReference>
<comment type="similarity">
    <text evidence="1">Belongs to the RecJ family.</text>
</comment>